<sequence>MDTYVSSSSTSERPLELVDNVPAEQVGELHEVPADHVGAKEVSPTPTKRRRRKRKDWRSPDKQTTGFEIQPPPVEPCTKQPRRVQKPNVRLSDYWVGSVMVVAMMANADIEIPNSYKQARASKYWPQWRAATLAELASLKKHKTWKLAPRAAAKKSKVIACRWVFAVKRDERGRIKRFKAILVIHGFKQQLGINYSETYAPVIRFETIRAVIYFALQRGCEVLQFDVKTAFLYGDLQCLSLWSSRRDSKTTTMTLFVNF</sequence>
<dbReference type="Proteomes" id="UP000434957">
    <property type="component" value="Unassembled WGS sequence"/>
</dbReference>
<gene>
    <name evidence="3" type="ORF">PR001_g5771</name>
    <name evidence="4" type="ORF">PR003_g1564</name>
</gene>
<dbReference type="InterPro" id="IPR013103">
    <property type="entry name" value="RVT_2"/>
</dbReference>
<feature type="region of interest" description="Disordered" evidence="1">
    <location>
        <begin position="1"/>
        <end position="83"/>
    </location>
</feature>
<evidence type="ECO:0000256" key="1">
    <source>
        <dbReference type="SAM" id="MobiDB-lite"/>
    </source>
</evidence>
<reference evidence="3 5" key="1">
    <citation type="submission" date="2018-09" db="EMBL/GenBank/DDBJ databases">
        <title>Genomic investigation of the strawberry pathogen Phytophthora fragariae indicates pathogenicity is determined by transcriptional variation in three key races.</title>
        <authorList>
            <person name="Adams T.M."/>
            <person name="Armitage A.D."/>
            <person name="Sobczyk M.K."/>
            <person name="Bates H.J."/>
            <person name="Dunwell J.M."/>
            <person name="Nellist C.F."/>
            <person name="Harrison R.J."/>
        </authorList>
    </citation>
    <scope>NUCLEOTIDE SEQUENCE [LARGE SCALE GENOMIC DNA]</scope>
    <source>
        <strain evidence="3 5">SCRP249</strain>
        <strain evidence="4 6">SCRP333</strain>
    </source>
</reference>
<accession>A0A6A3NSS3</accession>
<evidence type="ECO:0000313" key="4">
    <source>
        <dbReference type="EMBL" id="KAE9357899.1"/>
    </source>
</evidence>
<evidence type="ECO:0000313" key="3">
    <source>
        <dbReference type="EMBL" id="KAE9043497.1"/>
    </source>
</evidence>
<evidence type="ECO:0000313" key="5">
    <source>
        <dbReference type="Proteomes" id="UP000429607"/>
    </source>
</evidence>
<feature type="domain" description="Reverse transcriptase Ty1/copia-type" evidence="2">
    <location>
        <begin position="143"/>
        <end position="237"/>
    </location>
</feature>
<feature type="compositionally biased region" description="Basic residues" evidence="1">
    <location>
        <begin position="47"/>
        <end position="56"/>
    </location>
</feature>
<proteinExistence type="predicted"/>
<protein>
    <recommendedName>
        <fullName evidence="2">Reverse transcriptase Ty1/copia-type domain-containing protein</fullName>
    </recommendedName>
</protein>
<evidence type="ECO:0000313" key="6">
    <source>
        <dbReference type="Proteomes" id="UP000434957"/>
    </source>
</evidence>
<keyword evidence="6" id="KW-1185">Reference proteome</keyword>
<organism evidence="3 5">
    <name type="scientific">Phytophthora rubi</name>
    <dbReference type="NCBI Taxonomy" id="129364"/>
    <lineage>
        <taxon>Eukaryota</taxon>
        <taxon>Sar</taxon>
        <taxon>Stramenopiles</taxon>
        <taxon>Oomycota</taxon>
        <taxon>Peronosporomycetes</taxon>
        <taxon>Peronosporales</taxon>
        <taxon>Peronosporaceae</taxon>
        <taxon>Phytophthora</taxon>
    </lineage>
</organism>
<dbReference type="EMBL" id="QXFV01000261">
    <property type="protein sequence ID" value="KAE9043497.1"/>
    <property type="molecule type" value="Genomic_DNA"/>
</dbReference>
<dbReference type="Proteomes" id="UP000429607">
    <property type="component" value="Unassembled WGS sequence"/>
</dbReference>
<dbReference type="Pfam" id="PF07727">
    <property type="entry name" value="RVT_2"/>
    <property type="match status" value="1"/>
</dbReference>
<comment type="caution">
    <text evidence="3">The sequence shown here is derived from an EMBL/GenBank/DDBJ whole genome shotgun (WGS) entry which is preliminary data.</text>
</comment>
<dbReference type="AlphaFoldDB" id="A0A6A3NSS3"/>
<feature type="compositionally biased region" description="Polar residues" evidence="1">
    <location>
        <begin position="1"/>
        <end position="12"/>
    </location>
</feature>
<dbReference type="EMBL" id="QXFT01000044">
    <property type="protein sequence ID" value="KAE9357899.1"/>
    <property type="molecule type" value="Genomic_DNA"/>
</dbReference>
<name>A0A6A3NSS3_9STRA</name>
<evidence type="ECO:0000259" key="2">
    <source>
        <dbReference type="Pfam" id="PF07727"/>
    </source>
</evidence>
<feature type="compositionally biased region" description="Basic and acidic residues" evidence="1">
    <location>
        <begin position="27"/>
        <end position="39"/>
    </location>
</feature>